<feature type="transmembrane region" description="Helical" evidence="7">
    <location>
        <begin position="6"/>
        <end position="26"/>
    </location>
</feature>
<keyword evidence="5" id="KW-0574">Periplasm</keyword>
<comment type="caution">
    <text evidence="9">The sequence shown here is derived from an EMBL/GenBank/DDBJ whole genome shotgun (WGS) entry which is preliminary data.</text>
</comment>
<sequence>MKILNYLLPIAFICTLVGGLALHLVIKDRPISDMENRTLQTVGEFDASLESTLNGELTKKVESYISDQFPFRDAWMKAYVQAQGKMGKTYINDSYFVDYASGWIISKPVLDMKEEEKLDEFADGFVEIQDGLNEHDTPMAFFTFPAKATYVRDPSPAYLPKDTGEESNRLLHSILTEKGIDNAVLMDFIGDDVDVHDMYFKTDHHWNIYGAYHGYKALMENISARIDEDIEPIAYDEAANVCLEKDFVGSWNKQLYMTVNSDDQVCYNYPESFETQFKIYKGPVAEGKEIAFNDIYGLVRNNPEEDTVSYATGYTADYGVLNIVNEHAESDKHIVVVKDSYFNAIQFHVASHFKQLTVLDLRYIEENPVDFIAELDADYVFFVYNDRNFNVVEIY</sequence>
<evidence type="ECO:0000256" key="4">
    <source>
        <dbReference type="ARBA" id="ARBA00022729"/>
    </source>
</evidence>
<evidence type="ECO:0000256" key="6">
    <source>
        <dbReference type="ARBA" id="ARBA00022841"/>
    </source>
</evidence>
<comment type="subcellular location">
    <subcellularLocation>
        <location evidence="1">Periplasm</location>
    </subcellularLocation>
</comment>
<dbReference type="EMBL" id="JPVQ01000022">
    <property type="protein sequence ID" value="KGR90276.1"/>
    <property type="molecule type" value="Genomic_DNA"/>
</dbReference>
<dbReference type="RefSeq" id="WP_036177251.1">
    <property type="nucleotide sequence ID" value="NZ_AVCZ01000022.1"/>
</dbReference>
<dbReference type="Pfam" id="PF16822">
    <property type="entry name" value="ALGX"/>
    <property type="match status" value="1"/>
</dbReference>
<keyword evidence="7" id="KW-1133">Transmembrane helix</keyword>
<keyword evidence="7" id="KW-0472">Membrane</keyword>
<evidence type="ECO:0000259" key="8">
    <source>
        <dbReference type="Pfam" id="PF16822"/>
    </source>
</evidence>
<dbReference type="OrthoDB" id="175771at2"/>
<evidence type="ECO:0000256" key="7">
    <source>
        <dbReference type="SAM" id="Phobius"/>
    </source>
</evidence>
<dbReference type="eggNOG" id="ENOG502Z8CW">
    <property type="taxonomic scope" value="Bacteria"/>
</dbReference>
<evidence type="ECO:0000256" key="5">
    <source>
        <dbReference type="ARBA" id="ARBA00022764"/>
    </source>
</evidence>
<keyword evidence="3" id="KW-0808">Transferase</keyword>
<dbReference type="GO" id="GO:0042597">
    <property type="term" value="C:periplasmic space"/>
    <property type="evidence" value="ECO:0007669"/>
    <property type="project" value="UniProtKB-SubCell"/>
</dbReference>
<dbReference type="AlphaFoldDB" id="A0A0A3J036"/>
<dbReference type="GO" id="GO:0042121">
    <property type="term" value="P:alginic acid biosynthetic process"/>
    <property type="evidence" value="ECO:0007669"/>
    <property type="project" value="UniProtKB-UniPathway"/>
</dbReference>
<dbReference type="InterPro" id="IPR031811">
    <property type="entry name" value="ALGX/ALGJ_SGNH-like"/>
</dbReference>
<keyword evidence="6" id="KW-0016">Alginate biosynthesis</keyword>
<reference evidence="9 10" key="1">
    <citation type="submission" date="2014-02" db="EMBL/GenBank/DDBJ databases">
        <title>Draft genome sequence of Lysinibacillus massiliensis CCUG 49529.</title>
        <authorList>
            <person name="Zhang F."/>
            <person name="Wang G."/>
            <person name="Zhang L."/>
        </authorList>
    </citation>
    <scope>NUCLEOTIDE SEQUENCE [LARGE SCALE GENOMIC DNA]</scope>
    <source>
        <strain evidence="9 10">CCUG 49529</strain>
    </source>
</reference>
<evidence type="ECO:0000256" key="1">
    <source>
        <dbReference type="ARBA" id="ARBA00004418"/>
    </source>
</evidence>
<organism evidence="9 10">
    <name type="scientific">Ureibacillus massiliensis 4400831 = CIP 108448 = CCUG 49529</name>
    <dbReference type="NCBI Taxonomy" id="1211035"/>
    <lineage>
        <taxon>Bacteria</taxon>
        <taxon>Bacillati</taxon>
        <taxon>Bacillota</taxon>
        <taxon>Bacilli</taxon>
        <taxon>Bacillales</taxon>
        <taxon>Caryophanaceae</taxon>
        <taxon>Ureibacillus</taxon>
    </lineage>
</organism>
<evidence type="ECO:0000256" key="3">
    <source>
        <dbReference type="ARBA" id="ARBA00022679"/>
    </source>
</evidence>
<dbReference type="UniPathway" id="UPA00286"/>
<evidence type="ECO:0000313" key="9">
    <source>
        <dbReference type="EMBL" id="KGR90276.1"/>
    </source>
</evidence>
<proteinExistence type="predicted"/>
<comment type="pathway">
    <text evidence="2">Glycan biosynthesis; alginate biosynthesis.</text>
</comment>
<dbReference type="GO" id="GO:0016740">
    <property type="term" value="F:transferase activity"/>
    <property type="evidence" value="ECO:0007669"/>
    <property type="project" value="UniProtKB-KW"/>
</dbReference>
<keyword evidence="10" id="KW-1185">Reference proteome</keyword>
<protein>
    <recommendedName>
        <fullName evidence="8">AlgX/AlgJ SGNH hydrolase-like domain-containing protein</fullName>
    </recommendedName>
</protein>
<accession>A0A0A3J036</accession>
<feature type="domain" description="AlgX/AlgJ SGNH hydrolase-like" evidence="8">
    <location>
        <begin position="112"/>
        <end position="235"/>
    </location>
</feature>
<dbReference type="Proteomes" id="UP000030595">
    <property type="component" value="Unassembled WGS sequence"/>
</dbReference>
<keyword evidence="4" id="KW-0732">Signal</keyword>
<evidence type="ECO:0000256" key="2">
    <source>
        <dbReference type="ARBA" id="ARBA00005182"/>
    </source>
</evidence>
<keyword evidence="7" id="KW-0812">Transmembrane</keyword>
<gene>
    <name evidence="9" type="ORF">CD30_12475</name>
</gene>
<evidence type="ECO:0000313" key="10">
    <source>
        <dbReference type="Proteomes" id="UP000030595"/>
    </source>
</evidence>
<name>A0A0A3J036_9BACL</name>